<protein>
    <recommendedName>
        <fullName evidence="1">DUF2963 domain-containing protein</fullName>
    </recommendedName>
</protein>
<evidence type="ECO:0000313" key="3">
    <source>
        <dbReference type="Proteomes" id="UP000272462"/>
    </source>
</evidence>
<gene>
    <name evidence="2" type="ORF">CWO85_02675</name>
</gene>
<organism evidence="2 3">
    <name type="scientific">Ziziphus jujuba witches'-broom phytoplasma</name>
    <dbReference type="NCBI Taxonomy" id="135727"/>
    <lineage>
        <taxon>Bacteria</taxon>
        <taxon>Bacillati</taxon>
        <taxon>Mycoplasmatota</taxon>
        <taxon>Mollicutes</taxon>
        <taxon>Acholeplasmatales</taxon>
        <taxon>Acholeplasmataceae</taxon>
        <taxon>Candidatus Phytoplasma</taxon>
        <taxon>16SrV (Elm yellows group)</taxon>
    </lineage>
</organism>
<evidence type="ECO:0000259" key="1">
    <source>
        <dbReference type="Pfam" id="PF11178"/>
    </source>
</evidence>
<dbReference type="EMBL" id="CP025121">
    <property type="protein sequence ID" value="AYJ01393.1"/>
    <property type="molecule type" value="Genomic_DNA"/>
</dbReference>
<dbReference type="InterPro" id="IPR021348">
    <property type="entry name" value="DUF2963"/>
</dbReference>
<dbReference type="Pfam" id="PF11178">
    <property type="entry name" value="DUF2963"/>
    <property type="match status" value="1"/>
</dbReference>
<dbReference type="KEGG" id="pzi:CWO85_02675"/>
<dbReference type="Proteomes" id="UP000272462">
    <property type="component" value="Chromosome"/>
</dbReference>
<accession>A0A660HMX9</accession>
<reference evidence="2 3" key="1">
    <citation type="journal article" date="2018" name="BMC Genomics">
        <title>Comparative genome analysis of jujube witches'-broom Phytoplasma, an obligate pathogen that causes jujube witches'-broom disease.</title>
        <authorList>
            <person name="Wang J."/>
            <person name="Song L."/>
            <person name="Jiao Q."/>
            <person name="Yang S."/>
            <person name="Gao R."/>
            <person name="Lu X."/>
            <person name="Zhou G."/>
        </authorList>
    </citation>
    <scope>NUCLEOTIDE SEQUENCE [LARGE SCALE GENOMIC DNA]</scope>
    <source>
        <strain evidence="2">Jwb-nky</strain>
    </source>
</reference>
<name>A0A660HMX9_ZIZJU</name>
<dbReference type="AlphaFoldDB" id="A0A660HMX9"/>
<feature type="domain" description="DUF2963" evidence="1">
    <location>
        <begin position="36"/>
        <end position="68"/>
    </location>
</feature>
<evidence type="ECO:0000313" key="2">
    <source>
        <dbReference type="EMBL" id="AYJ01393.1"/>
    </source>
</evidence>
<proteinExistence type="predicted"/>
<sequence length="75" mass="8762">MFILILGNWRFTKPKTPNTSAIEEVIKEPKKTEIIYQSNCQTIKYICEFNPSTGKQIKSTNFQSDGRTEQRKIHL</sequence>
<keyword evidence="3" id="KW-1185">Reference proteome</keyword>